<dbReference type="AlphaFoldDB" id="A0A4Q1D564"/>
<reference evidence="2 3" key="1">
    <citation type="submission" date="2019-01" db="EMBL/GenBank/DDBJ databases">
        <title>Filimonas sp. strain TTM-71.</title>
        <authorList>
            <person name="Chen W.-M."/>
        </authorList>
    </citation>
    <scope>NUCLEOTIDE SEQUENCE [LARGE SCALE GENOMIC DNA]</scope>
    <source>
        <strain evidence="2 3">TTM-71</strain>
    </source>
</reference>
<dbReference type="EMBL" id="SDHZ01000002">
    <property type="protein sequence ID" value="RXK83662.1"/>
    <property type="molecule type" value="Genomic_DNA"/>
</dbReference>
<proteinExistence type="predicted"/>
<keyword evidence="3" id="KW-1185">Reference proteome</keyword>
<protein>
    <submittedName>
        <fullName evidence="2">Uncharacterized protein</fullName>
    </submittedName>
</protein>
<gene>
    <name evidence="2" type="ORF">ESB13_16405</name>
</gene>
<comment type="caution">
    <text evidence="2">The sequence shown here is derived from an EMBL/GenBank/DDBJ whole genome shotgun (WGS) entry which is preliminary data.</text>
</comment>
<organism evidence="2 3">
    <name type="scientific">Filimonas effusa</name>
    <dbReference type="NCBI Taxonomy" id="2508721"/>
    <lineage>
        <taxon>Bacteria</taxon>
        <taxon>Pseudomonadati</taxon>
        <taxon>Bacteroidota</taxon>
        <taxon>Chitinophagia</taxon>
        <taxon>Chitinophagales</taxon>
        <taxon>Chitinophagaceae</taxon>
        <taxon>Filimonas</taxon>
    </lineage>
</organism>
<feature type="region of interest" description="Disordered" evidence="1">
    <location>
        <begin position="65"/>
        <end position="118"/>
    </location>
</feature>
<evidence type="ECO:0000256" key="1">
    <source>
        <dbReference type="SAM" id="MobiDB-lite"/>
    </source>
</evidence>
<sequence length="118" mass="12526">MTTKKNATKPLKPSKKEARKIIAAKIEAALPELKMVLGDKLFLARVKKAAKVLGEDFALLPADPAESVAEEAPVKKKKAPAEKTVKSPKKAAKAATKVKKAKAVKSAPEEKAIASVTE</sequence>
<feature type="compositionally biased region" description="Basic residues" evidence="1">
    <location>
        <begin position="86"/>
        <end position="103"/>
    </location>
</feature>
<accession>A0A4Q1D564</accession>
<dbReference type="RefSeq" id="WP_129004714.1">
    <property type="nucleotide sequence ID" value="NZ_SDHZ01000002.1"/>
</dbReference>
<dbReference type="Proteomes" id="UP000290545">
    <property type="component" value="Unassembled WGS sequence"/>
</dbReference>
<evidence type="ECO:0000313" key="3">
    <source>
        <dbReference type="Proteomes" id="UP000290545"/>
    </source>
</evidence>
<name>A0A4Q1D564_9BACT</name>
<evidence type="ECO:0000313" key="2">
    <source>
        <dbReference type="EMBL" id="RXK83662.1"/>
    </source>
</evidence>